<evidence type="ECO:0000313" key="3">
    <source>
        <dbReference type="Proteomes" id="UP001150062"/>
    </source>
</evidence>
<feature type="coiled-coil region" evidence="1">
    <location>
        <begin position="48"/>
        <end position="96"/>
    </location>
</feature>
<organism evidence="2 3">
    <name type="scientific">Anaeramoeba flamelloides</name>
    <dbReference type="NCBI Taxonomy" id="1746091"/>
    <lineage>
        <taxon>Eukaryota</taxon>
        <taxon>Metamonada</taxon>
        <taxon>Anaeramoebidae</taxon>
        <taxon>Anaeramoeba</taxon>
    </lineage>
</organism>
<sequence>MDGENSISESQNTNENKIFFTEKLKLLQNRILVMKEEQIEKDKKITQLEEMNFENSKFDKQVEEFKKKNHGLENQIKKKQEENESLKQDLFDLKNLYKEQILSLLSNNKK</sequence>
<evidence type="ECO:0000256" key="1">
    <source>
        <dbReference type="SAM" id="Coils"/>
    </source>
</evidence>
<comment type="caution">
    <text evidence="2">The sequence shown here is derived from an EMBL/GenBank/DDBJ whole genome shotgun (WGS) entry which is preliminary data.</text>
</comment>
<reference evidence="2" key="1">
    <citation type="submission" date="2022-08" db="EMBL/GenBank/DDBJ databases">
        <title>Novel sulfate-reducing endosymbionts in the free-living metamonad Anaeramoeba.</title>
        <authorList>
            <person name="Jerlstrom-Hultqvist J."/>
            <person name="Cepicka I."/>
            <person name="Gallot-Lavallee L."/>
            <person name="Salas-Leiva D."/>
            <person name="Curtis B.A."/>
            <person name="Zahonova K."/>
            <person name="Pipaliya S."/>
            <person name="Dacks J."/>
            <person name="Roger A.J."/>
        </authorList>
    </citation>
    <scope>NUCLEOTIDE SEQUENCE</scope>
    <source>
        <strain evidence="2">Schooner1</strain>
    </source>
</reference>
<proteinExistence type="predicted"/>
<dbReference type="Proteomes" id="UP001150062">
    <property type="component" value="Unassembled WGS sequence"/>
</dbReference>
<gene>
    <name evidence="2" type="ORF">M0813_14856</name>
</gene>
<keyword evidence="1" id="KW-0175">Coiled coil</keyword>
<evidence type="ECO:0000313" key="2">
    <source>
        <dbReference type="EMBL" id="KAJ6251657.1"/>
    </source>
</evidence>
<dbReference type="EMBL" id="JAOAOG010000055">
    <property type="protein sequence ID" value="KAJ6251657.1"/>
    <property type="molecule type" value="Genomic_DNA"/>
</dbReference>
<name>A0ABQ8Z425_9EUKA</name>
<accession>A0ABQ8Z425</accession>
<protein>
    <submittedName>
        <fullName evidence="2">Uncharacterized protein</fullName>
    </submittedName>
</protein>
<keyword evidence="3" id="KW-1185">Reference proteome</keyword>